<feature type="region of interest" description="Disordered" evidence="1">
    <location>
        <begin position="30"/>
        <end position="49"/>
    </location>
</feature>
<feature type="chain" id="PRO_5047054604" description="Lipoprotein" evidence="2">
    <location>
        <begin position="24"/>
        <end position="129"/>
    </location>
</feature>
<reference evidence="3 4" key="1">
    <citation type="submission" date="2021-08" db="EMBL/GenBank/DDBJ databases">
        <title>Comparative Genomics Analysis of the Genus Qipengyuania Reveals Extensive Genetic Diversity and Metabolic Versatility, Including the Description of Fifteen Novel Species.</title>
        <authorList>
            <person name="Liu Y."/>
        </authorList>
    </citation>
    <scope>NUCLEOTIDE SEQUENCE [LARGE SCALE GENOMIC DNA]</scope>
    <source>
        <strain evidence="3 4">YG27</strain>
    </source>
</reference>
<evidence type="ECO:0000256" key="2">
    <source>
        <dbReference type="SAM" id="SignalP"/>
    </source>
</evidence>
<keyword evidence="4" id="KW-1185">Reference proteome</keyword>
<evidence type="ECO:0008006" key="5">
    <source>
        <dbReference type="Google" id="ProtNLM"/>
    </source>
</evidence>
<evidence type="ECO:0000313" key="3">
    <source>
        <dbReference type="EMBL" id="MBX7500296.1"/>
    </source>
</evidence>
<keyword evidence="2" id="KW-0732">Signal</keyword>
<gene>
    <name evidence="3" type="ORF">K3181_02405</name>
</gene>
<organism evidence="3 4">
    <name type="scientific">Qipengyuania mesophila</name>
    <dbReference type="NCBI Taxonomy" id="2867246"/>
    <lineage>
        <taxon>Bacteria</taxon>
        <taxon>Pseudomonadati</taxon>
        <taxon>Pseudomonadota</taxon>
        <taxon>Alphaproteobacteria</taxon>
        <taxon>Sphingomonadales</taxon>
        <taxon>Erythrobacteraceae</taxon>
        <taxon>Qipengyuania</taxon>
    </lineage>
</organism>
<proteinExistence type="predicted"/>
<comment type="caution">
    <text evidence="3">The sequence shown here is derived from an EMBL/GenBank/DDBJ whole genome shotgun (WGS) entry which is preliminary data.</text>
</comment>
<evidence type="ECO:0000256" key="1">
    <source>
        <dbReference type="SAM" id="MobiDB-lite"/>
    </source>
</evidence>
<sequence length="129" mass="13731">MRKHSKDHHVKNFALLLPLALLAACGEEPAAQTAPEQVATPEPVTTLPAPDEETFKTAFADSCEGAEPVNVAMCKRSMGAATVSCEYGLGEDEYMRHKATLAAKEDKSGWELADAATICAEHGAHHKAS</sequence>
<name>A0ABS7JRR6_9SPHN</name>
<accession>A0ABS7JRR6</accession>
<feature type="signal peptide" evidence="2">
    <location>
        <begin position="1"/>
        <end position="23"/>
    </location>
</feature>
<dbReference type="EMBL" id="JAIGNU010000001">
    <property type="protein sequence ID" value="MBX7500296.1"/>
    <property type="molecule type" value="Genomic_DNA"/>
</dbReference>
<dbReference type="PROSITE" id="PS51257">
    <property type="entry name" value="PROKAR_LIPOPROTEIN"/>
    <property type="match status" value="1"/>
</dbReference>
<evidence type="ECO:0000313" key="4">
    <source>
        <dbReference type="Proteomes" id="UP000782554"/>
    </source>
</evidence>
<dbReference type="Proteomes" id="UP000782554">
    <property type="component" value="Unassembled WGS sequence"/>
</dbReference>
<protein>
    <recommendedName>
        <fullName evidence="5">Lipoprotein</fullName>
    </recommendedName>
</protein>